<dbReference type="RefSeq" id="WP_106646273.1">
    <property type="nucleotide sequence ID" value="NZ_BMGO01000002.1"/>
</dbReference>
<dbReference type="Proteomes" id="UP000232693">
    <property type="component" value="Chromosome"/>
</dbReference>
<gene>
    <name evidence="1" type="ORF">CW740_03715</name>
</gene>
<organism evidence="1 2">
    <name type="scientific">Kangiella profundi</name>
    <dbReference type="NCBI Taxonomy" id="1561924"/>
    <lineage>
        <taxon>Bacteria</taxon>
        <taxon>Pseudomonadati</taxon>
        <taxon>Pseudomonadota</taxon>
        <taxon>Gammaproteobacteria</taxon>
        <taxon>Kangiellales</taxon>
        <taxon>Kangiellaceae</taxon>
        <taxon>Kangiella</taxon>
    </lineage>
</organism>
<evidence type="ECO:0000313" key="1">
    <source>
        <dbReference type="EMBL" id="AUD78402.1"/>
    </source>
</evidence>
<reference evidence="1 2" key="1">
    <citation type="submission" date="2017-12" db="EMBL/GenBank/DDBJ databases">
        <title>Kangiella profundi FT102 completed genome.</title>
        <authorList>
            <person name="Xu J."/>
            <person name="Wang J."/>
            <person name="Lu Y."/>
        </authorList>
    </citation>
    <scope>NUCLEOTIDE SEQUENCE [LARGE SCALE GENOMIC DNA]</scope>
    <source>
        <strain evidence="1 2">FT102</strain>
    </source>
</reference>
<dbReference type="OrthoDB" id="6288432at2"/>
<dbReference type="AlphaFoldDB" id="A0A2K9AL93"/>
<proteinExistence type="predicted"/>
<sequence>MNIARLNSAINNFIDFLNVNYQMITKSYEIYKLKVEKDKFFLVSFEEYFYDWAQANWELLVERVVCSPNESLVIYGSGSDYEAAGHSRVFFHNAEPTHKLICVAKSAVIDLLSETEVDLTQFDFDSFVSIDGGWYDISPPFDHILLTEEDAHAGDYQQIVIPLNHVSFCVKKIGHSG</sequence>
<dbReference type="KEGG" id="kpd:CW740_03715"/>
<name>A0A2K9AL93_9GAMM</name>
<keyword evidence="2" id="KW-1185">Reference proteome</keyword>
<protein>
    <submittedName>
        <fullName evidence="1">Uncharacterized protein</fullName>
    </submittedName>
</protein>
<accession>A0A2K9AL93</accession>
<evidence type="ECO:0000313" key="2">
    <source>
        <dbReference type="Proteomes" id="UP000232693"/>
    </source>
</evidence>
<dbReference type="EMBL" id="CP025120">
    <property type="protein sequence ID" value="AUD78402.1"/>
    <property type="molecule type" value="Genomic_DNA"/>
</dbReference>